<sequence>MTYHDIGNQLSISPDTIKTHVYHIAQKLGVRGRWAVVSASRERGLLGDEDGD</sequence>
<evidence type="ECO:0000256" key="2">
    <source>
        <dbReference type="ARBA" id="ARBA00023125"/>
    </source>
</evidence>
<dbReference type="GO" id="GO:0006355">
    <property type="term" value="P:regulation of DNA-templated transcription"/>
    <property type="evidence" value="ECO:0007669"/>
    <property type="project" value="InterPro"/>
</dbReference>
<dbReference type="Proteomes" id="UP000004221">
    <property type="component" value="Unassembled WGS sequence"/>
</dbReference>
<dbReference type="Gene3D" id="1.10.10.10">
    <property type="entry name" value="Winged helix-like DNA-binding domain superfamily/Winged helix DNA-binding domain"/>
    <property type="match status" value="1"/>
</dbReference>
<evidence type="ECO:0000256" key="1">
    <source>
        <dbReference type="ARBA" id="ARBA00023015"/>
    </source>
</evidence>
<evidence type="ECO:0000313" key="6">
    <source>
        <dbReference type="Proteomes" id="UP000004221"/>
    </source>
</evidence>
<evidence type="ECO:0000259" key="4">
    <source>
        <dbReference type="PROSITE" id="PS50043"/>
    </source>
</evidence>
<comment type="caution">
    <text evidence="5">The sequence shown here is derived from an EMBL/GenBank/DDBJ whole genome shotgun (WGS) entry which is preliminary data.</text>
</comment>
<dbReference type="AlphaFoldDB" id="I4EK24"/>
<reference evidence="5 6" key="1">
    <citation type="journal article" date="2012" name="ISME J.">
        <title>Nitrification expanded: discovery, physiology and genomics of a nitrite-oxidizing bacterium from the phylum Chloroflexi.</title>
        <authorList>
            <person name="Sorokin D.Y."/>
            <person name="Lucker S."/>
            <person name="Vejmelkova D."/>
            <person name="Kostrikina N.A."/>
            <person name="Kleerebezem R."/>
            <person name="Rijpstra W.I."/>
            <person name="Damste J.S."/>
            <person name="Le Paslier D."/>
            <person name="Muyzer G."/>
            <person name="Wagner M."/>
            <person name="van Loosdrecht M.C."/>
            <person name="Daims H."/>
        </authorList>
    </citation>
    <scope>NUCLEOTIDE SEQUENCE [LARGE SCALE GENOMIC DNA]</scope>
    <source>
        <strain evidence="6">none</strain>
    </source>
</reference>
<accession>I4EK24</accession>
<dbReference type="InterPro" id="IPR036388">
    <property type="entry name" value="WH-like_DNA-bd_sf"/>
</dbReference>
<keyword evidence="2" id="KW-0238">DNA-binding</keyword>
<proteinExistence type="predicted"/>
<keyword evidence="3" id="KW-0804">Transcription</keyword>
<evidence type="ECO:0000256" key="3">
    <source>
        <dbReference type="ARBA" id="ARBA00023163"/>
    </source>
</evidence>
<organism evidence="5 6">
    <name type="scientific">Nitrolancea hollandica Lb</name>
    <dbReference type="NCBI Taxonomy" id="1129897"/>
    <lineage>
        <taxon>Bacteria</taxon>
        <taxon>Pseudomonadati</taxon>
        <taxon>Thermomicrobiota</taxon>
        <taxon>Thermomicrobia</taxon>
        <taxon>Sphaerobacterales</taxon>
        <taxon>Sphaerobacterineae</taxon>
        <taxon>Sphaerobacteraceae</taxon>
        <taxon>Nitrolancea</taxon>
    </lineage>
</organism>
<name>I4EK24_9BACT</name>
<evidence type="ECO:0000313" key="5">
    <source>
        <dbReference type="EMBL" id="CCF85036.1"/>
    </source>
</evidence>
<gene>
    <name evidence="5" type="ORF">NITHO_4360006</name>
</gene>
<protein>
    <recommendedName>
        <fullName evidence="4">HTH luxR-type domain-containing protein</fullName>
    </recommendedName>
</protein>
<keyword evidence="1" id="KW-0805">Transcription regulation</keyword>
<dbReference type="InterPro" id="IPR016032">
    <property type="entry name" value="Sig_transdc_resp-reg_C-effctor"/>
</dbReference>
<dbReference type="PANTHER" id="PTHR44688:SF16">
    <property type="entry name" value="DNA-BINDING TRANSCRIPTIONAL ACTIVATOR DEVR_DOSR"/>
    <property type="match status" value="1"/>
</dbReference>
<keyword evidence="6" id="KW-1185">Reference proteome</keyword>
<dbReference type="SUPFAM" id="SSF46894">
    <property type="entry name" value="C-terminal effector domain of the bipartite response regulators"/>
    <property type="match status" value="1"/>
</dbReference>
<feature type="domain" description="HTH luxR-type" evidence="4">
    <location>
        <begin position="1"/>
        <end position="44"/>
    </location>
</feature>
<dbReference type="EMBL" id="CAGS01000375">
    <property type="protein sequence ID" value="CCF85036.1"/>
    <property type="molecule type" value="Genomic_DNA"/>
</dbReference>
<dbReference type="GO" id="GO:0003677">
    <property type="term" value="F:DNA binding"/>
    <property type="evidence" value="ECO:0007669"/>
    <property type="project" value="UniProtKB-KW"/>
</dbReference>
<dbReference type="InterPro" id="IPR000792">
    <property type="entry name" value="Tscrpt_reg_LuxR_C"/>
</dbReference>
<dbReference type="PROSITE" id="PS50043">
    <property type="entry name" value="HTH_LUXR_2"/>
    <property type="match status" value="1"/>
</dbReference>
<dbReference type="Pfam" id="PF00196">
    <property type="entry name" value="GerE"/>
    <property type="match status" value="1"/>
</dbReference>
<dbReference type="PANTHER" id="PTHR44688">
    <property type="entry name" value="DNA-BINDING TRANSCRIPTIONAL ACTIVATOR DEVR_DOSR"/>
    <property type="match status" value="1"/>
</dbReference>